<comment type="caution">
    <text evidence="1">The sequence shown here is derived from an EMBL/GenBank/DDBJ whole genome shotgun (WGS) entry which is preliminary data.</text>
</comment>
<evidence type="ECO:0000313" key="1">
    <source>
        <dbReference type="EMBL" id="MBP3961316.1"/>
    </source>
</evidence>
<protein>
    <submittedName>
        <fullName evidence="1">SRPBCC family protein</fullName>
    </submittedName>
</protein>
<accession>A0ABS5C5P4</accession>
<dbReference type="CDD" id="cd07820">
    <property type="entry name" value="SRPBCC_3"/>
    <property type="match status" value="1"/>
</dbReference>
<organism evidence="1 2">
    <name type="scientific">Paenibacillus lignilyticus</name>
    <dbReference type="NCBI Taxonomy" id="1172615"/>
    <lineage>
        <taxon>Bacteria</taxon>
        <taxon>Bacillati</taxon>
        <taxon>Bacillota</taxon>
        <taxon>Bacilli</taxon>
        <taxon>Bacillales</taxon>
        <taxon>Paenibacillaceae</taxon>
        <taxon>Paenibacillus</taxon>
    </lineage>
</organism>
<evidence type="ECO:0000313" key="2">
    <source>
        <dbReference type="Proteomes" id="UP000673394"/>
    </source>
</evidence>
<dbReference type="InterPro" id="IPR023393">
    <property type="entry name" value="START-like_dom_sf"/>
</dbReference>
<dbReference type="Gene3D" id="3.30.530.20">
    <property type="match status" value="1"/>
</dbReference>
<keyword evidence="2" id="KW-1185">Reference proteome</keyword>
<reference evidence="1 2" key="1">
    <citation type="submission" date="2021-04" db="EMBL/GenBank/DDBJ databases">
        <title>Paenibacillus sp. DLE-14 whole genome sequence.</title>
        <authorList>
            <person name="Ham Y.J."/>
        </authorList>
    </citation>
    <scope>NUCLEOTIDE SEQUENCE [LARGE SCALE GENOMIC DNA]</scope>
    <source>
        <strain evidence="1 2">DLE-14</strain>
    </source>
</reference>
<gene>
    <name evidence="1" type="ORF">I8J30_01230</name>
</gene>
<dbReference type="EMBL" id="JAGKSP010000001">
    <property type="protein sequence ID" value="MBP3961316.1"/>
    <property type="molecule type" value="Genomic_DNA"/>
</dbReference>
<sequence length="153" mass="17835">MVTVETEVLIDAPIEVCFDLARDIDVHTRTVWQHTKEKAVAGVTSGPIGLNETVTFEATHFFVRQRLTSKITEFRAPYFFVDETQRGAFKYLRHEHRLETVEGKTLMKDRLTFAAPLGPLGWAVERLVLKRYMRRFLEDRNLQVKRIAEERGK</sequence>
<dbReference type="SUPFAM" id="SSF55961">
    <property type="entry name" value="Bet v1-like"/>
    <property type="match status" value="1"/>
</dbReference>
<dbReference type="InterPro" id="IPR019587">
    <property type="entry name" value="Polyketide_cyclase/dehydratase"/>
</dbReference>
<dbReference type="RefSeq" id="WP_210654699.1">
    <property type="nucleotide sequence ID" value="NZ_JAGKSP010000001.1"/>
</dbReference>
<dbReference type="Pfam" id="PF10604">
    <property type="entry name" value="Polyketide_cyc2"/>
    <property type="match status" value="1"/>
</dbReference>
<dbReference type="Proteomes" id="UP000673394">
    <property type="component" value="Unassembled WGS sequence"/>
</dbReference>
<proteinExistence type="predicted"/>
<name>A0ABS5C5P4_9BACL</name>